<sequence>MAHHAWAIRRLPGLHSCRSRDCPRLGMVSGASAQAMCNAQAVHNRLDYSRVHRLSGRAIFAHVGSIRTAFYVGFVEIDTMKNKLLALGVGGTILAALCCFTPLLPVVLTALGLTGLLGVVYNDAVLLPILAGFLILTGYALWRQKKQK</sequence>
<dbReference type="AlphaFoldDB" id="A0A0P1GTN6"/>
<dbReference type="EMBL" id="CYSF01000019">
    <property type="protein sequence ID" value="CUH86058.1"/>
    <property type="molecule type" value="Genomic_DNA"/>
</dbReference>
<name>A0A0P1GTN6_9RHOB</name>
<feature type="transmembrane region" description="Helical" evidence="1">
    <location>
        <begin position="124"/>
        <end position="142"/>
    </location>
</feature>
<dbReference type="GO" id="GO:0016020">
    <property type="term" value="C:membrane"/>
    <property type="evidence" value="ECO:0007669"/>
    <property type="project" value="InterPro"/>
</dbReference>
<keyword evidence="1" id="KW-1133">Transmembrane helix</keyword>
<organism evidence="2 3">
    <name type="scientific">Thalassovita mediterranea</name>
    <dbReference type="NCBI Taxonomy" id="340021"/>
    <lineage>
        <taxon>Bacteria</taxon>
        <taxon>Pseudomonadati</taxon>
        <taxon>Pseudomonadota</taxon>
        <taxon>Alphaproteobacteria</taxon>
        <taxon>Rhodobacterales</taxon>
        <taxon>Roseobacteraceae</taxon>
        <taxon>Thalassovita</taxon>
    </lineage>
</organism>
<evidence type="ECO:0000256" key="1">
    <source>
        <dbReference type="SAM" id="Phobius"/>
    </source>
</evidence>
<gene>
    <name evidence="2" type="ORF">TM5383_03301</name>
</gene>
<dbReference type="InterPro" id="IPR021091">
    <property type="entry name" value="Mercury_ion_transport_MerF"/>
</dbReference>
<protein>
    <submittedName>
        <fullName evidence="2">Membrane transport protein MerF</fullName>
    </submittedName>
</protein>
<reference evidence="2 3" key="1">
    <citation type="submission" date="2015-09" db="EMBL/GenBank/DDBJ databases">
        <authorList>
            <consortium name="Swine Surveillance"/>
        </authorList>
    </citation>
    <scope>NUCLEOTIDE SEQUENCE [LARGE SCALE GENOMIC DNA]</scope>
    <source>
        <strain evidence="2 3">CECT 8383</strain>
    </source>
</reference>
<proteinExistence type="predicted"/>
<dbReference type="Proteomes" id="UP000051681">
    <property type="component" value="Unassembled WGS sequence"/>
</dbReference>
<keyword evidence="1" id="KW-0472">Membrane</keyword>
<evidence type="ECO:0000313" key="2">
    <source>
        <dbReference type="EMBL" id="CUH86058.1"/>
    </source>
</evidence>
<evidence type="ECO:0000313" key="3">
    <source>
        <dbReference type="Proteomes" id="UP000051681"/>
    </source>
</evidence>
<dbReference type="STRING" id="340021.TM5383_03301"/>
<feature type="transmembrane region" description="Helical" evidence="1">
    <location>
        <begin position="84"/>
        <end position="104"/>
    </location>
</feature>
<keyword evidence="1" id="KW-0812">Transmembrane</keyword>
<dbReference type="Pfam" id="PF11431">
    <property type="entry name" value="Transport_MerF"/>
    <property type="match status" value="1"/>
</dbReference>
<keyword evidence="3" id="KW-1185">Reference proteome</keyword>
<accession>A0A0P1GTN6</accession>
<dbReference type="NCBIfam" id="NF033565">
    <property type="entry name" value="trans_MerF"/>
    <property type="match status" value="1"/>
</dbReference>
<dbReference type="Gene3D" id="1.10.287.910">
    <property type="entry name" value="bacterial mercury transporter, merf"/>
    <property type="match status" value="1"/>
</dbReference>